<gene>
    <name evidence="2" type="ORF">PXEA_LOCUS28751</name>
</gene>
<evidence type="ECO:0000256" key="1">
    <source>
        <dbReference type="SAM" id="MobiDB-lite"/>
    </source>
</evidence>
<accession>A0A3S5B6N7</accession>
<dbReference type="EMBL" id="CAAALY010249552">
    <property type="protein sequence ID" value="VEL35311.1"/>
    <property type="molecule type" value="Genomic_DNA"/>
</dbReference>
<evidence type="ECO:0000313" key="3">
    <source>
        <dbReference type="Proteomes" id="UP000784294"/>
    </source>
</evidence>
<name>A0A3S5B6N7_9PLAT</name>
<evidence type="ECO:0000313" key="2">
    <source>
        <dbReference type="EMBL" id="VEL35311.1"/>
    </source>
</evidence>
<feature type="compositionally biased region" description="Acidic residues" evidence="1">
    <location>
        <begin position="1"/>
        <end position="20"/>
    </location>
</feature>
<feature type="compositionally biased region" description="Polar residues" evidence="1">
    <location>
        <begin position="33"/>
        <end position="61"/>
    </location>
</feature>
<protein>
    <submittedName>
        <fullName evidence="2">Uncharacterized protein</fullName>
    </submittedName>
</protein>
<organism evidence="2 3">
    <name type="scientific">Protopolystoma xenopodis</name>
    <dbReference type="NCBI Taxonomy" id="117903"/>
    <lineage>
        <taxon>Eukaryota</taxon>
        <taxon>Metazoa</taxon>
        <taxon>Spiralia</taxon>
        <taxon>Lophotrochozoa</taxon>
        <taxon>Platyhelminthes</taxon>
        <taxon>Monogenea</taxon>
        <taxon>Polyopisthocotylea</taxon>
        <taxon>Polystomatidea</taxon>
        <taxon>Polystomatidae</taxon>
        <taxon>Protopolystoma</taxon>
    </lineage>
</organism>
<sequence length="309" mass="32885">MPSSYDEDELMPEEDEEGVVDFDSAGKPVLPVCSTSPGHSGQTFPPSCSLGSPWSTDSTDQGPFGRNYISVPVTGASKVPQTLDSGLMPSEPSQIAAANQVGQVSSRLVHTSQGRRFLLVTNTTSAPIGHLSSHETNKRDGQRLKMRPNNELAWTSLEIEERGKYPSLIADPSCDHRNASQQLTHLSSSHTLDLVGELESDCRLKSPLVTASANCPGESKRPFCSASCSSSYLGEEINKSKLARYSEDVTGTLLTSKEVVGTENIAIKGDSARTALVRPAGISRLAALASVATGYAWMSSGNVKLVCLV</sequence>
<dbReference type="AlphaFoldDB" id="A0A3S5B6N7"/>
<reference evidence="2" key="1">
    <citation type="submission" date="2018-11" db="EMBL/GenBank/DDBJ databases">
        <authorList>
            <consortium name="Pathogen Informatics"/>
        </authorList>
    </citation>
    <scope>NUCLEOTIDE SEQUENCE</scope>
</reference>
<proteinExistence type="predicted"/>
<dbReference type="Proteomes" id="UP000784294">
    <property type="component" value="Unassembled WGS sequence"/>
</dbReference>
<feature type="region of interest" description="Disordered" evidence="1">
    <location>
        <begin position="1"/>
        <end position="63"/>
    </location>
</feature>
<keyword evidence="3" id="KW-1185">Reference proteome</keyword>
<comment type="caution">
    <text evidence="2">The sequence shown here is derived from an EMBL/GenBank/DDBJ whole genome shotgun (WGS) entry which is preliminary data.</text>
</comment>